<proteinExistence type="predicted"/>
<dbReference type="OrthoDB" id="4472000at2759"/>
<organism evidence="3 4">
    <name type="scientific">Aspergillus calidoustus</name>
    <dbReference type="NCBI Taxonomy" id="454130"/>
    <lineage>
        <taxon>Eukaryota</taxon>
        <taxon>Fungi</taxon>
        <taxon>Dikarya</taxon>
        <taxon>Ascomycota</taxon>
        <taxon>Pezizomycotina</taxon>
        <taxon>Eurotiomycetes</taxon>
        <taxon>Eurotiomycetidae</taxon>
        <taxon>Eurotiales</taxon>
        <taxon>Aspergillaceae</taxon>
        <taxon>Aspergillus</taxon>
        <taxon>Aspergillus subgen. Nidulantes</taxon>
    </lineage>
</organism>
<protein>
    <recommendedName>
        <fullName evidence="2">DUF7730 domain-containing protein</fullName>
    </recommendedName>
</protein>
<feature type="compositionally biased region" description="Basic and acidic residues" evidence="1">
    <location>
        <begin position="1"/>
        <end position="14"/>
    </location>
</feature>
<reference evidence="4" key="1">
    <citation type="journal article" date="2016" name="Genome Announc.">
        <title>Draft genome sequences of fungus Aspergillus calidoustus.</title>
        <authorList>
            <person name="Horn F."/>
            <person name="Linde J."/>
            <person name="Mattern D.J."/>
            <person name="Walther G."/>
            <person name="Guthke R."/>
            <person name="Scherlach K."/>
            <person name="Martin K."/>
            <person name="Brakhage A.A."/>
            <person name="Petzke L."/>
            <person name="Valiante V."/>
        </authorList>
    </citation>
    <scope>NUCLEOTIDE SEQUENCE [LARGE SCALE GENOMIC DNA]</scope>
    <source>
        <strain evidence="4">SF006504</strain>
    </source>
</reference>
<feature type="region of interest" description="Disordered" evidence="1">
    <location>
        <begin position="1"/>
        <end position="54"/>
    </location>
</feature>
<evidence type="ECO:0000313" key="4">
    <source>
        <dbReference type="Proteomes" id="UP000054771"/>
    </source>
</evidence>
<dbReference type="Pfam" id="PF24864">
    <property type="entry name" value="DUF7730"/>
    <property type="match status" value="1"/>
</dbReference>
<sequence length="336" mass="38092">MPENHRPCREHGDSESEVASSDSHSDKGSGLEETGTTHQNGDHGEAERGIPGGAHHNEKPFRFLDLPAEIRQIIYHFVLGDQTIRVRYYDDYGLDDEDEFAVDFFVTEILSFRFQKMDIATDLEGLFWCEWNLGNEGAADNSSYGGDPVCLNILLANRQVYSEACKIPYFTNTFSFFEAHAFQLFVSPLFSGCPRDSCRKLVRSVALYLPLFAEPTAEDWDAPPSSSSAWEPQGLDGLQQLHIVVGRREEGGGMDTDPESSDEEWWTDIYHLNDLFVFAKLNLQKVTVEVLLNWNCDESQQEQAKVFERRLEAKLLKCGKDDRENVVQTSDSKDSL</sequence>
<gene>
    <name evidence="3" type="ORF">ASPCAL09343</name>
</gene>
<dbReference type="InterPro" id="IPR056632">
    <property type="entry name" value="DUF7730"/>
</dbReference>
<evidence type="ECO:0000313" key="3">
    <source>
        <dbReference type="EMBL" id="CEN62711.1"/>
    </source>
</evidence>
<dbReference type="PANTHER" id="PTHR42085:SF2">
    <property type="entry name" value="F-BOX DOMAIN-CONTAINING PROTEIN"/>
    <property type="match status" value="1"/>
</dbReference>
<accession>A0A0U5GUZ0</accession>
<dbReference type="PANTHER" id="PTHR42085">
    <property type="entry name" value="F-BOX DOMAIN-CONTAINING PROTEIN"/>
    <property type="match status" value="1"/>
</dbReference>
<dbReference type="InterPro" id="IPR038883">
    <property type="entry name" value="AN11006-like"/>
</dbReference>
<feature type="domain" description="DUF7730" evidence="2">
    <location>
        <begin position="63"/>
        <end position="247"/>
    </location>
</feature>
<keyword evidence="4" id="KW-1185">Reference proteome</keyword>
<evidence type="ECO:0000259" key="2">
    <source>
        <dbReference type="Pfam" id="PF24864"/>
    </source>
</evidence>
<dbReference type="Proteomes" id="UP000054771">
    <property type="component" value="Unassembled WGS sequence"/>
</dbReference>
<evidence type="ECO:0000256" key="1">
    <source>
        <dbReference type="SAM" id="MobiDB-lite"/>
    </source>
</evidence>
<dbReference type="EMBL" id="CDMC01000007">
    <property type="protein sequence ID" value="CEN62711.1"/>
    <property type="molecule type" value="Genomic_DNA"/>
</dbReference>
<name>A0A0U5GUZ0_ASPCI</name>
<dbReference type="AlphaFoldDB" id="A0A0U5GUZ0"/>